<feature type="compositionally biased region" description="Gly residues" evidence="1">
    <location>
        <begin position="46"/>
        <end position="55"/>
    </location>
</feature>
<dbReference type="EMBL" id="KD096089">
    <property type="protein sequence ID" value="EMS61437.1"/>
    <property type="molecule type" value="Genomic_DNA"/>
</dbReference>
<reference evidence="2" key="1">
    <citation type="journal article" date="2013" name="Nature">
        <title>Draft genome of the wheat A-genome progenitor Triticum urartu.</title>
        <authorList>
            <person name="Ling H.Q."/>
            <person name="Zhao S."/>
            <person name="Liu D."/>
            <person name="Wang J."/>
            <person name="Sun H."/>
            <person name="Zhang C."/>
            <person name="Fan H."/>
            <person name="Li D."/>
            <person name="Dong L."/>
            <person name="Tao Y."/>
            <person name="Gao C."/>
            <person name="Wu H."/>
            <person name="Li Y."/>
            <person name="Cui Y."/>
            <person name="Guo X."/>
            <person name="Zheng S."/>
            <person name="Wang B."/>
            <person name="Yu K."/>
            <person name="Liang Q."/>
            <person name="Yang W."/>
            <person name="Lou X."/>
            <person name="Chen J."/>
            <person name="Feng M."/>
            <person name="Jian J."/>
            <person name="Zhang X."/>
            <person name="Luo G."/>
            <person name="Jiang Y."/>
            <person name="Liu J."/>
            <person name="Wang Z."/>
            <person name="Sha Y."/>
            <person name="Zhang B."/>
            <person name="Wu H."/>
            <person name="Tang D."/>
            <person name="Shen Q."/>
            <person name="Xue P."/>
            <person name="Zou S."/>
            <person name="Wang X."/>
            <person name="Liu X."/>
            <person name="Wang F."/>
            <person name="Yang Y."/>
            <person name="An X."/>
            <person name="Dong Z."/>
            <person name="Zhang K."/>
            <person name="Zhang X."/>
            <person name="Luo M.C."/>
            <person name="Dvorak J."/>
            <person name="Tong Y."/>
            <person name="Wang J."/>
            <person name="Yang H."/>
            <person name="Li Z."/>
            <person name="Wang D."/>
            <person name="Zhang A."/>
            <person name="Wang J."/>
        </authorList>
    </citation>
    <scope>NUCLEOTIDE SEQUENCE</scope>
</reference>
<dbReference type="AlphaFoldDB" id="M7ZMU1"/>
<protein>
    <submittedName>
        <fullName evidence="2">Uncharacterized protein</fullName>
    </submittedName>
</protein>
<accession>M7ZMU1</accession>
<organism evidence="2">
    <name type="scientific">Triticum urartu</name>
    <name type="common">Red wild einkorn</name>
    <name type="synonym">Crithodium urartu</name>
    <dbReference type="NCBI Taxonomy" id="4572"/>
    <lineage>
        <taxon>Eukaryota</taxon>
        <taxon>Viridiplantae</taxon>
        <taxon>Streptophyta</taxon>
        <taxon>Embryophyta</taxon>
        <taxon>Tracheophyta</taxon>
        <taxon>Spermatophyta</taxon>
        <taxon>Magnoliopsida</taxon>
        <taxon>Liliopsida</taxon>
        <taxon>Poales</taxon>
        <taxon>Poaceae</taxon>
        <taxon>BOP clade</taxon>
        <taxon>Pooideae</taxon>
        <taxon>Triticodae</taxon>
        <taxon>Triticeae</taxon>
        <taxon>Triticinae</taxon>
        <taxon>Triticum</taxon>
    </lineage>
</organism>
<feature type="region of interest" description="Disordered" evidence="1">
    <location>
        <begin position="1"/>
        <end position="72"/>
    </location>
</feature>
<sequence length="72" mass="6965">MDAADKAAGHGGATGPAGNHGGAPAGAGAGGVQQLQATRDDRKTDGGLGRFGGGTRAEASRRRRAAVRASSH</sequence>
<gene>
    <name evidence="2" type="ORF">TRIUR3_16603</name>
</gene>
<feature type="compositionally biased region" description="Basic residues" evidence="1">
    <location>
        <begin position="61"/>
        <end position="72"/>
    </location>
</feature>
<evidence type="ECO:0000313" key="2">
    <source>
        <dbReference type="EMBL" id="EMS61437.1"/>
    </source>
</evidence>
<evidence type="ECO:0000256" key="1">
    <source>
        <dbReference type="SAM" id="MobiDB-lite"/>
    </source>
</evidence>
<name>M7ZMU1_TRIUA</name>
<feature type="compositionally biased region" description="Gly residues" evidence="1">
    <location>
        <begin position="9"/>
        <end position="31"/>
    </location>
</feature>
<proteinExistence type="predicted"/>